<dbReference type="Proteomes" id="UP000518266">
    <property type="component" value="Unassembled WGS sequence"/>
</dbReference>
<evidence type="ECO:0000313" key="1">
    <source>
        <dbReference type="EMBL" id="KAF3859838.1"/>
    </source>
</evidence>
<dbReference type="PANTHER" id="PTHR17609:SF3">
    <property type="entry name" value="SAP DOMAIN-CONTAINING PROTEIN"/>
    <property type="match status" value="1"/>
</dbReference>
<gene>
    <name evidence="1" type="ORF">F7725_000093</name>
</gene>
<name>A0A7J5ZHF7_DISMA</name>
<dbReference type="PANTHER" id="PTHR17609">
    <property type="entry name" value="HMG DOMAIN-CONTAINING PROTEIN 3"/>
    <property type="match status" value="1"/>
</dbReference>
<protein>
    <submittedName>
        <fullName evidence="1">Uncharacterized protein</fullName>
    </submittedName>
</protein>
<proteinExistence type="predicted"/>
<reference evidence="1 2" key="1">
    <citation type="submission" date="2020-03" db="EMBL/GenBank/DDBJ databases">
        <title>Dissostichus mawsoni Genome sequencing and assembly.</title>
        <authorList>
            <person name="Park H."/>
        </authorList>
    </citation>
    <scope>NUCLEOTIDE SEQUENCE [LARGE SCALE GENOMIC DNA]</scope>
    <source>
        <strain evidence="1">DM0001</strain>
        <tissue evidence="1">Muscle</tissue>
    </source>
</reference>
<organism evidence="1 2">
    <name type="scientific">Dissostichus mawsoni</name>
    <name type="common">Antarctic cod</name>
    <dbReference type="NCBI Taxonomy" id="36200"/>
    <lineage>
        <taxon>Eukaryota</taxon>
        <taxon>Metazoa</taxon>
        <taxon>Chordata</taxon>
        <taxon>Craniata</taxon>
        <taxon>Vertebrata</taxon>
        <taxon>Euteleostomi</taxon>
        <taxon>Actinopterygii</taxon>
        <taxon>Neopterygii</taxon>
        <taxon>Teleostei</taxon>
        <taxon>Neoteleostei</taxon>
        <taxon>Acanthomorphata</taxon>
        <taxon>Eupercaria</taxon>
        <taxon>Perciformes</taxon>
        <taxon>Notothenioidei</taxon>
        <taxon>Nototheniidae</taxon>
        <taxon>Dissostichus</taxon>
    </lineage>
</organism>
<dbReference type="EMBL" id="JAAKFY010000002">
    <property type="protein sequence ID" value="KAF3859838.1"/>
    <property type="molecule type" value="Genomic_DNA"/>
</dbReference>
<evidence type="ECO:0000313" key="2">
    <source>
        <dbReference type="Proteomes" id="UP000518266"/>
    </source>
</evidence>
<dbReference type="AlphaFoldDB" id="A0A7J5ZHF7"/>
<sequence>MVEYLISHKALPTILPTNLASLQSSEDMPRHLVPQENYCHKCPGNVPLSEPIAISKKAKIVTVTGIVEALSSHTYDFSCVNCGDHPPVVIIDLHKKGVFSMSKYMKGQGRKRANLTEQAEVDITEDRLTNEI</sequence>
<comment type="caution">
    <text evidence="1">The sequence shown here is derived from an EMBL/GenBank/DDBJ whole genome shotgun (WGS) entry which is preliminary data.</text>
</comment>
<dbReference type="OrthoDB" id="8948380at2759"/>
<keyword evidence="2" id="KW-1185">Reference proteome</keyword>
<accession>A0A7J5ZHF7</accession>
<dbReference type="InterPro" id="IPR039598">
    <property type="entry name" value="HMGXB3"/>
</dbReference>